<dbReference type="Proteomes" id="UP000078492">
    <property type="component" value="Unassembled WGS sequence"/>
</dbReference>
<sequence>AEIKLSTVFAEHNVAFLMIDHLMQLGRTKCINIVKYVLAPEILRKTINYLKHAKFSILVDESTDISLKKSLCLFIRYVTAANKVNTKKVQISGQKDLFDKFVSNIETDNIREQNELSLLSFNNVLDILDKKELHLPNQWAYIKYVNGNIKFLIFFLPKYNLINDHENKYTFNAVKEVVLTENMKLEVTVLKQFIIYILPDMQIHNTIENIEQLKESHRALTLSNSLKESLFSVDNFNICLGAINIANDIEHLGYNLAFKDICNTWRHNKCLLLIPQSSKTCKFCLNIKSSLNKKKAYKSSQSS</sequence>
<reference evidence="1 2" key="1">
    <citation type="submission" date="2015-09" db="EMBL/GenBank/DDBJ databases">
        <title>Trachymyrmex cornetzi WGS genome.</title>
        <authorList>
            <person name="Nygaard S."/>
            <person name="Hu H."/>
            <person name="Boomsma J."/>
            <person name="Zhang G."/>
        </authorList>
    </citation>
    <scope>NUCLEOTIDE SEQUENCE [LARGE SCALE GENOMIC DNA]</scope>
    <source>
        <strain evidence="1">Tcor2-1</strain>
        <tissue evidence="1">Whole body</tissue>
    </source>
</reference>
<evidence type="ECO:0000313" key="2">
    <source>
        <dbReference type="Proteomes" id="UP000078492"/>
    </source>
</evidence>
<accession>A0A151J590</accession>
<name>A0A151J590_9HYME</name>
<evidence type="ECO:0008006" key="3">
    <source>
        <dbReference type="Google" id="ProtNLM"/>
    </source>
</evidence>
<proteinExistence type="predicted"/>
<keyword evidence="2" id="KW-1185">Reference proteome</keyword>
<protein>
    <recommendedName>
        <fullName evidence="3">DUF4371 domain-containing protein</fullName>
    </recommendedName>
</protein>
<dbReference type="EMBL" id="KQ980036">
    <property type="protein sequence ID" value="KYN18144.1"/>
    <property type="molecule type" value="Genomic_DNA"/>
</dbReference>
<organism evidence="1 2">
    <name type="scientific">Trachymyrmex cornetzi</name>
    <dbReference type="NCBI Taxonomy" id="471704"/>
    <lineage>
        <taxon>Eukaryota</taxon>
        <taxon>Metazoa</taxon>
        <taxon>Ecdysozoa</taxon>
        <taxon>Arthropoda</taxon>
        <taxon>Hexapoda</taxon>
        <taxon>Insecta</taxon>
        <taxon>Pterygota</taxon>
        <taxon>Neoptera</taxon>
        <taxon>Endopterygota</taxon>
        <taxon>Hymenoptera</taxon>
        <taxon>Apocrita</taxon>
        <taxon>Aculeata</taxon>
        <taxon>Formicoidea</taxon>
        <taxon>Formicidae</taxon>
        <taxon>Myrmicinae</taxon>
        <taxon>Trachymyrmex</taxon>
    </lineage>
</organism>
<feature type="non-terminal residue" evidence="1">
    <location>
        <position position="1"/>
    </location>
</feature>
<evidence type="ECO:0000313" key="1">
    <source>
        <dbReference type="EMBL" id="KYN18144.1"/>
    </source>
</evidence>
<dbReference type="AlphaFoldDB" id="A0A151J590"/>
<gene>
    <name evidence="1" type="ORF">ALC57_09545</name>
</gene>